<dbReference type="NCBIfam" id="NF041770">
    <property type="entry name" value="CFI_box_CTERM"/>
    <property type="match status" value="1"/>
</dbReference>
<dbReference type="AlphaFoldDB" id="A0A3B0MDZ6"/>
<dbReference type="PROSITE" id="PS00330">
    <property type="entry name" value="HEMOLYSIN_CALCIUM"/>
    <property type="match status" value="2"/>
</dbReference>
<evidence type="ECO:0000256" key="1">
    <source>
        <dbReference type="ARBA" id="ARBA00004613"/>
    </source>
</evidence>
<dbReference type="PANTHER" id="PTHR38340:SF1">
    <property type="entry name" value="S-LAYER PROTEIN"/>
    <property type="match status" value="1"/>
</dbReference>
<keyword evidence="5" id="KW-1185">Reference proteome</keyword>
<feature type="compositionally biased region" description="Acidic residues" evidence="3">
    <location>
        <begin position="449"/>
        <end position="463"/>
    </location>
</feature>
<evidence type="ECO:0000313" key="5">
    <source>
        <dbReference type="Proteomes" id="UP000272908"/>
    </source>
</evidence>
<name>A0A3B0MDZ6_9RHOB</name>
<dbReference type="GO" id="GO:0005509">
    <property type="term" value="F:calcium ion binding"/>
    <property type="evidence" value="ECO:0007669"/>
    <property type="project" value="InterPro"/>
</dbReference>
<feature type="compositionally biased region" description="Acidic residues" evidence="3">
    <location>
        <begin position="477"/>
        <end position="497"/>
    </location>
</feature>
<dbReference type="InterPro" id="IPR011049">
    <property type="entry name" value="Serralysin-like_metalloprot_C"/>
</dbReference>
<feature type="region of interest" description="Disordered" evidence="3">
    <location>
        <begin position="198"/>
        <end position="283"/>
    </location>
</feature>
<gene>
    <name evidence="4" type="primary">ltxA</name>
    <name evidence="4" type="ORF">ROE7235_03823</name>
</gene>
<evidence type="ECO:0000256" key="2">
    <source>
        <dbReference type="ARBA" id="ARBA00022525"/>
    </source>
</evidence>
<dbReference type="Proteomes" id="UP000272908">
    <property type="component" value="Unassembled WGS sequence"/>
</dbReference>
<comment type="subcellular location">
    <subcellularLocation>
        <location evidence="1">Secreted</location>
    </subcellularLocation>
</comment>
<dbReference type="InterPro" id="IPR050557">
    <property type="entry name" value="RTX_toxin/Mannuronan_C5-epim"/>
</dbReference>
<dbReference type="SUPFAM" id="SSF51120">
    <property type="entry name" value="beta-Roll"/>
    <property type="match status" value="2"/>
</dbReference>
<sequence>MYAGIGDDTLILDVTKSADAAAMQGHHAYSGLGADTYIFKNILKNESPIVGRLDSYDPSIDTIKIEDQEIDLEDLPQSITLENGEEINIKVVSISHPEYEAEGLGEQFFLAIGDDIFYALDGARDLQNGVSGLIGEERHFVLPSALEELRAAEAVQYFNPTNFVPDDFIQQFENGVELVWTPPGEDYEIEPSSDTPVHVFGGKTNQDAESSKGEQTVHGSDQADIIDGNTGNDTIYGEGGDDLIASGIDNDHVEGGSGDDSIWGGDGDDTIKGNDGNDYLEGGRGDDVIDGGAGSDIIIAGLGDDTLTGGGSESDVNQFHFSFDDGHTVITDFKVGLDQISIQHEIDPLSVEIYENDEGYVMMNYGQEATVELEGVSLSSFQEAAEARAEDGDPLIVISTNPRDELAQEILVDAGFYGDEEPPSLEVEGIQYGAAAFDSDEPGGYVYVDDSDPEPEPEPEPGPEPDPWPIPTWPPSPDDDPEDDPVEDPEDDPDDETNASSCFVATAAYQDPWHPEVVYLRRFRDDWLVNRAWGRAFVRFYWCVGPILAVPVRKSAVLQAVSKGVIRSLIRVFKLKLR</sequence>
<dbReference type="EMBL" id="UIHC01000116">
    <property type="protein sequence ID" value="SUZ34042.1"/>
    <property type="molecule type" value="Genomic_DNA"/>
</dbReference>
<feature type="compositionally biased region" description="Polar residues" evidence="3">
    <location>
        <begin position="203"/>
        <end position="219"/>
    </location>
</feature>
<proteinExistence type="predicted"/>
<feature type="compositionally biased region" description="Pro residues" evidence="3">
    <location>
        <begin position="464"/>
        <end position="476"/>
    </location>
</feature>
<dbReference type="Gene3D" id="2.150.10.10">
    <property type="entry name" value="Serralysin-like metalloprotease, C-terminal"/>
    <property type="match status" value="2"/>
</dbReference>
<organism evidence="4 5">
    <name type="scientific">Roseinatronobacter ekhonensis</name>
    <dbReference type="NCBI Taxonomy" id="254356"/>
    <lineage>
        <taxon>Bacteria</taxon>
        <taxon>Pseudomonadati</taxon>
        <taxon>Pseudomonadota</taxon>
        <taxon>Alphaproteobacteria</taxon>
        <taxon>Rhodobacterales</taxon>
        <taxon>Paracoccaceae</taxon>
        <taxon>Roseinatronobacter</taxon>
    </lineage>
</organism>
<dbReference type="PANTHER" id="PTHR38340">
    <property type="entry name" value="S-LAYER PROTEIN"/>
    <property type="match status" value="1"/>
</dbReference>
<evidence type="ECO:0000256" key="3">
    <source>
        <dbReference type="SAM" id="MobiDB-lite"/>
    </source>
</evidence>
<reference evidence="5" key="1">
    <citation type="submission" date="2018-08" db="EMBL/GenBank/DDBJ databases">
        <authorList>
            <person name="Rodrigo-Torres L."/>
            <person name="Arahal R. D."/>
            <person name="Lucena T."/>
        </authorList>
    </citation>
    <scope>NUCLEOTIDE SEQUENCE [LARGE SCALE GENOMIC DNA]</scope>
    <source>
        <strain evidence="5">CECT 7235</strain>
    </source>
</reference>
<dbReference type="InterPro" id="IPR018511">
    <property type="entry name" value="Hemolysin-typ_Ca-bd_CS"/>
</dbReference>
<feature type="region of interest" description="Disordered" evidence="3">
    <location>
        <begin position="436"/>
        <end position="498"/>
    </location>
</feature>
<dbReference type="Pfam" id="PF00353">
    <property type="entry name" value="HemolysinCabind"/>
    <property type="match status" value="2"/>
</dbReference>
<dbReference type="InterPro" id="IPR001343">
    <property type="entry name" value="Hemolysn_Ca-bd"/>
</dbReference>
<evidence type="ECO:0000313" key="4">
    <source>
        <dbReference type="EMBL" id="SUZ34042.1"/>
    </source>
</evidence>
<accession>A0A3B0MDZ6</accession>
<dbReference type="PRINTS" id="PR00313">
    <property type="entry name" value="CABNDNGRPT"/>
</dbReference>
<keyword evidence="2" id="KW-0964">Secreted</keyword>
<dbReference type="GO" id="GO:0005576">
    <property type="term" value="C:extracellular region"/>
    <property type="evidence" value="ECO:0007669"/>
    <property type="project" value="UniProtKB-SubCell"/>
</dbReference>
<protein>
    <submittedName>
        <fullName evidence="4">Leukotoxin</fullName>
    </submittedName>
</protein>
<dbReference type="InterPro" id="IPR049886">
    <property type="entry name" value="CFI_box_CTERM_dom"/>
</dbReference>